<dbReference type="SUPFAM" id="SSF56112">
    <property type="entry name" value="Protein kinase-like (PK-like)"/>
    <property type="match status" value="1"/>
</dbReference>
<dbReference type="InterPro" id="IPR020635">
    <property type="entry name" value="Tyr_kinase_cat_dom"/>
</dbReference>
<keyword evidence="4" id="KW-0547">Nucleotide-binding</keyword>
<dbReference type="Gene3D" id="3.30.200.20">
    <property type="entry name" value="Phosphorylase Kinase, domain 1"/>
    <property type="match status" value="1"/>
</dbReference>
<evidence type="ECO:0000256" key="2">
    <source>
        <dbReference type="ARBA" id="ARBA00022527"/>
    </source>
</evidence>
<dbReference type="InterPro" id="IPR000719">
    <property type="entry name" value="Prot_kinase_dom"/>
</dbReference>
<evidence type="ECO:0000256" key="6">
    <source>
        <dbReference type="ARBA" id="ARBA00022840"/>
    </source>
</evidence>
<dbReference type="Gene3D" id="1.10.510.10">
    <property type="entry name" value="Transferase(Phosphotransferase) domain 1"/>
    <property type="match status" value="1"/>
</dbReference>
<feature type="region of interest" description="Disordered" evidence="7">
    <location>
        <begin position="334"/>
        <end position="361"/>
    </location>
</feature>
<dbReference type="GO" id="GO:0004713">
    <property type="term" value="F:protein tyrosine kinase activity"/>
    <property type="evidence" value="ECO:0007669"/>
    <property type="project" value="InterPro"/>
</dbReference>
<feature type="domain" description="Protein kinase" evidence="9">
    <location>
        <begin position="1"/>
        <end position="257"/>
    </location>
</feature>
<evidence type="ECO:0000256" key="4">
    <source>
        <dbReference type="ARBA" id="ARBA00022741"/>
    </source>
</evidence>
<sequence length="559" mass="57629">MRELGHGSTGRVMLAVDEVTRTEVAIRYLDPRLTADDAFMAAYRPLARRLTQLEDPGIADLYELVDGPDGAAAVVMQRVDGVPLRRILDTQGPTGPLAALTVFGGALAALAVAHRAEAVHRDVRPENMLVDRAGQVVVTDFGLVPPRRSRSGDEPPGTPAYLAPELWNGAPASPASDLYAATVVFFECLTGRRPYESGGSGGRAIAALGRAHREAPVPADAVPGPLRGLIASGLAKDPADRPASAEDFLAALEEAAVAAYGPAWEAQGRGRLTEMAAAAENAPAPAPAPAKAAGGPPDRARPAGRGRLVGSIAAIVVVTAVAGASVVYGMDRGGPSPAQTVSPTVAAPPASTPAASPAQSPADALAARITTAAAQRPSASFSYQGKGCCGANATAKGTFAVRPGQVPAYTMTASSPARQTRKAARVILIGETAHVRQGDRWRQVPASPGQAQGYAPLAARVRECTSVDHVVALAGESTDLRRSGRTYRGTVAVARLGDAHPYAAIARAARTDRLTYTLVLDAAGLPSRLTVTIGTGRTRAVLTTAYGDWGRRVAIDAPR</sequence>
<keyword evidence="5 10" id="KW-0418">Kinase</keyword>
<evidence type="ECO:0000256" key="5">
    <source>
        <dbReference type="ARBA" id="ARBA00022777"/>
    </source>
</evidence>
<dbReference type="InterPro" id="IPR011009">
    <property type="entry name" value="Kinase-like_dom_sf"/>
</dbReference>
<comment type="caution">
    <text evidence="10">The sequence shown here is derived from an EMBL/GenBank/DDBJ whole genome shotgun (WGS) entry which is preliminary data.</text>
</comment>
<feature type="compositionally biased region" description="Low complexity" evidence="7">
    <location>
        <begin position="337"/>
        <end position="361"/>
    </location>
</feature>
<dbReference type="PANTHER" id="PTHR43289">
    <property type="entry name" value="MITOGEN-ACTIVATED PROTEIN KINASE KINASE KINASE 20-RELATED"/>
    <property type="match status" value="1"/>
</dbReference>
<dbReference type="CDD" id="cd14014">
    <property type="entry name" value="STKc_PknB_like"/>
    <property type="match status" value="1"/>
</dbReference>
<dbReference type="GO" id="GO:0005524">
    <property type="term" value="F:ATP binding"/>
    <property type="evidence" value="ECO:0007669"/>
    <property type="project" value="UniProtKB-KW"/>
</dbReference>
<keyword evidence="8" id="KW-0472">Membrane</keyword>
<gene>
    <name evidence="10" type="ORF">HNR21_000315</name>
</gene>
<dbReference type="GO" id="GO:0004674">
    <property type="term" value="F:protein serine/threonine kinase activity"/>
    <property type="evidence" value="ECO:0007669"/>
    <property type="project" value="UniProtKB-KW"/>
</dbReference>
<keyword evidence="6" id="KW-0067">ATP-binding</keyword>
<accession>A0A7W3MT71</accession>
<dbReference type="Proteomes" id="UP000539313">
    <property type="component" value="Unassembled WGS sequence"/>
</dbReference>
<keyword evidence="2" id="KW-0723">Serine/threonine-protein kinase</keyword>
<evidence type="ECO:0000256" key="1">
    <source>
        <dbReference type="ARBA" id="ARBA00012513"/>
    </source>
</evidence>
<keyword evidence="8" id="KW-1133">Transmembrane helix</keyword>
<feature type="transmembrane region" description="Helical" evidence="8">
    <location>
        <begin position="308"/>
        <end position="330"/>
    </location>
</feature>
<keyword evidence="3 10" id="KW-0808">Transferase</keyword>
<keyword evidence="8" id="KW-0812">Transmembrane</keyword>
<dbReference type="RefSeq" id="WP_182703729.1">
    <property type="nucleotide sequence ID" value="NZ_JACJII010000001.1"/>
</dbReference>
<dbReference type="PROSITE" id="PS50011">
    <property type="entry name" value="PROTEIN_KINASE_DOM"/>
    <property type="match status" value="1"/>
</dbReference>
<name>A0A7W3MT71_9ACTN</name>
<organism evidence="10 11">
    <name type="scientific">Thermomonospora cellulosilytica</name>
    <dbReference type="NCBI Taxonomy" id="1411118"/>
    <lineage>
        <taxon>Bacteria</taxon>
        <taxon>Bacillati</taxon>
        <taxon>Actinomycetota</taxon>
        <taxon>Actinomycetes</taxon>
        <taxon>Streptosporangiales</taxon>
        <taxon>Thermomonosporaceae</taxon>
        <taxon>Thermomonospora</taxon>
    </lineage>
</organism>
<evidence type="ECO:0000256" key="8">
    <source>
        <dbReference type="SAM" id="Phobius"/>
    </source>
</evidence>
<evidence type="ECO:0000313" key="11">
    <source>
        <dbReference type="Proteomes" id="UP000539313"/>
    </source>
</evidence>
<dbReference type="Pfam" id="PF00069">
    <property type="entry name" value="Pkinase"/>
    <property type="match status" value="1"/>
</dbReference>
<protein>
    <recommendedName>
        <fullName evidence="1">non-specific serine/threonine protein kinase</fullName>
        <ecNumber evidence="1">2.7.11.1</ecNumber>
    </recommendedName>
</protein>
<dbReference type="PANTHER" id="PTHR43289:SF6">
    <property type="entry name" value="SERINE_THREONINE-PROTEIN KINASE NEKL-3"/>
    <property type="match status" value="1"/>
</dbReference>
<evidence type="ECO:0000256" key="7">
    <source>
        <dbReference type="SAM" id="MobiDB-lite"/>
    </source>
</evidence>
<evidence type="ECO:0000313" key="10">
    <source>
        <dbReference type="EMBL" id="MBA9001433.1"/>
    </source>
</evidence>
<dbReference type="SMART" id="SM00219">
    <property type="entry name" value="TyrKc"/>
    <property type="match status" value="1"/>
</dbReference>
<evidence type="ECO:0000259" key="9">
    <source>
        <dbReference type="PROSITE" id="PS50011"/>
    </source>
</evidence>
<keyword evidence="11" id="KW-1185">Reference proteome</keyword>
<feature type="region of interest" description="Disordered" evidence="7">
    <location>
        <begin position="278"/>
        <end position="301"/>
    </location>
</feature>
<proteinExistence type="predicted"/>
<dbReference type="Gene3D" id="2.50.20.20">
    <property type="match status" value="1"/>
</dbReference>
<evidence type="ECO:0000256" key="3">
    <source>
        <dbReference type="ARBA" id="ARBA00022679"/>
    </source>
</evidence>
<dbReference type="EC" id="2.7.11.1" evidence="1"/>
<dbReference type="EMBL" id="JACJII010000001">
    <property type="protein sequence ID" value="MBA9001433.1"/>
    <property type="molecule type" value="Genomic_DNA"/>
</dbReference>
<dbReference type="AlphaFoldDB" id="A0A7W3MT71"/>
<reference evidence="10 11" key="1">
    <citation type="submission" date="2020-08" db="EMBL/GenBank/DDBJ databases">
        <title>Sequencing the genomes of 1000 actinobacteria strains.</title>
        <authorList>
            <person name="Klenk H.-P."/>
        </authorList>
    </citation>
    <scope>NUCLEOTIDE SEQUENCE [LARGE SCALE GENOMIC DNA]</scope>
    <source>
        <strain evidence="10 11">DSM 45823</strain>
    </source>
</reference>